<evidence type="ECO:0000259" key="10">
    <source>
        <dbReference type="PROSITE" id="PS50893"/>
    </source>
</evidence>
<feature type="transmembrane region" description="Helical" evidence="9">
    <location>
        <begin position="241"/>
        <end position="263"/>
    </location>
</feature>
<protein>
    <submittedName>
        <fullName evidence="12">Multidrug ABC transporter permease</fullName>
    </submittedName>
</protein>
<dbReference type="InterPro" id="IPR036640">
    <property type="entry name" value="ABC1_TM_sf"/>
</dbReference>
<dbReference type="Pfam" id="PF00664">
    <property type="entry name" value="ABC_membrane"/>
    <property type="match status" value="1"/>
</dbReference>
<dbReference type="Gene3D" id="1.20.1560.10">
    <property type="entry name" value="ABC transporter type 1, transmembrane domain"/>
    <property type="match status" value="1"/>
</dbReference>
<evidence type="ECO:0000313" key="13">
    <source>
        <dbReference type="Proteomes" id="UP000284277"/>
    </source>
</evidence>
<dbReference type="PROSITE" id="PS50893">
    <property type="entry name" value="ABC_TRANSPORTER_2"/>
    <property type="match status" value="1"/>
</dbReference>
<accession>A0A419SYA4</accession>
<dbReference type="InterPro" id="IPR011527">
    <property type="entry name" value="ABC1_TM_dom"/>
</dbReference>
<dbReference type="EMBL" id="MCIA01000031">
    <property type="protein sequence ID" value="RKD30214.1"/>
    <property type="molecule type" value="Genomic_DNA"/>
</dbReference>
<feature type="transmembrane region" description="Helical" evidence="9">
    <location>
        <begin position="156"/>
        <end position="174"/>
    </location>
</feature>
<dbReference type="PANTHER" id="PTHR24221">
    <property type="entry name" value="ATP-BINDING CASSETTE SUB-FAMILY B"/>
    <property type="match status" value="1"/>
</dbReference>
<dbReference type="FunFam" id="3.40.50.300:FF:000221">
    <property type="entry name" value="Multidrug ABC transporter ATP-binding protein"/>
    <property type="match status" value="1"/>
</dbReference>
<dbReference type="SUPFAM" id="SSF90123">
    <property type="entry name" value="ABC transporter transmembrane region"/>
    <property type="match status" value="1"/>
</dbReference>
<dbReference type="InterPro" id="IPR003439">
    <property type="entry name" value="ABC_transporter-like_ATP-bd"/>
</dbReference>
<evidence type="ECO:0000256" key="2">
    <source>
        <dbReference type="ARBA" id="ARBA00022448"/>
    </source>
</evidence>
<dbReference type="AlphaFoldDB" id="A0A419SYA4"/>
<dbReference type="PANTHER" id="PTHR24221:SF397">
    <property type="entry name" value="ABC TRANSPORTER, ATP-BINDING TRANSMEMBRANE PROTEIN"/>
    <property type="match status" value="1"/>
</dbReference>
<dbReference type="InterPro" id="IPR039421">
    <property type="entry name" value="Type_1_exporter"/>
</dbReference>
<dbReference type="Proteomes" id="UP000284277">
    <property type="component" value="Unassembled WGS sequence"/>
</dbReference>
<dbReference type="GO" id="GO:0005524">
    <property type="term" value="F:ATP binding"/>
    <property type="evidence" value="ECO:0007669"/>
    <property type="project" value="UniProtKB-KW"/>
</dbReference>
<keyword evidence="6" id="KW-0067">ATP-binding</keyword>
<keyword evidence="7 9" id="KW-1133">Transmembrane helix</keyword>
<keyword evidence="4 9" id="KW-0812">Transmembrane</keyword>
<dbReference type="SMART" id="SM00382">
    <property type="entry name" value="AAA"/>
    <property type="match status" value="1"/>
</dbReference>
<feature type="domain" description="ABC transmembrane type-1" evidence="11">
    <location>
        <begin position="16"/>
        <end position="299"/>
    </location>
</feature>
<dbReference type="RefSeq" id="WP_120197737.1">
    <property type="nucleotide sequence ID" value="NZ_MCIA01000031.1"/>
</dbReference>
<organism evidence="12 13">
    <name type="scientific">Lacrimispora algidixylanolytica</name>
    <dbReference type="NCBI Taxonomy" id="94868"/>
    <lineage>
        <taxon>Bacteria</taxon>
        <taxon>Bacillati</taxon>
        <taxon>Bacillota</taxon>
        <taxon>Clostridia</taxon>
        <taxon>Lachnospirales</taxon>
        <taxon>Lachnospiraceae</taxon>
        <taxon>Lacrimispora</taxon>
    </lineage>
</organism>
<comment type="caution">
    <text evidence="12">The sequence shown here is derived from an EMBL/GenBank/DDBJ whole genome shotgun (WGS) entry which is preliminary data.</text>
</comment>
<dbReference type="Gene3D" id="3.40.50.300">
    <property type="entry name" value="P-loop containing nucleotide triphosphate hydrolases"/>
    <property type="match status" value="1"/>
</dbReference>
<evidence type="ECO:0000259" key="11">
    <source>
        <dbReference type="PROSITE" id="PS50929"/>
    </source>
</evidence>
<keyword evidence="3" id="KW-1003">Cell membrane</keyword>
<evidence type="ECO:0000256" key="9">
    <source>
        <dbReference type="SAM" id="Phobius"/>
    </source>
</evidence>
<evidence type="ECO:0000313" key="12">
    <source>
        <dbReference type="EMBL" id="RKD30214.1"/>
    </source>
</evidence>
<comment type="subcellular location">
    <subcellularLocation>
        <location evidence="1">Cell membrane</location>
        <topology evidence="1">Multi-pass membrane protein</topology>
    </subcellularLocation>
</comment>
<proteinExistence type="predicted"/>
<dbReference type="GO" id="GO:0016887">
    <property type="term" value="F:ATP hydrolysis activity"/>
    <property type="evidence" value="ECO:0007669"/>
    <property type="project" value="InterPro"/>
</dbReference>
<dbReference type="SUPFAM" id="SSF52540">
    <property type="entry name" value="P-loop containing nucleoside triphosphate hydrolases"/>
    <property type="match status" value="1"/>
</dbReference>
<feature type="transmembrane region" description="Helical" evidence="9">
    <location>
        <begin position="269"/>
        <end position="288"/>
    </location>
</feature>
<dbReference type="InterPro" id="IPR003593">
    <property type="entry name" value="AAA+_ATPase"/>
</dbReference>
<dbReference type="PROSITE" id="PS00211">
    <property type="entry name" value="ABC_TRANSPORTER_1"/>
    <property type="match status" value="1"/>
</dbReference>
<gene>
    <name evidence="12" type="ORF">BET01_06365</name>
</gene>
<evidence type="ECO:0000256" key="4">
    <source>
        <dbReference type="ARBA" id="ARBA00022692"/>
    </source>
</evidence>
<dbReference type="GO" id="GO:0140359">
    <property type="term" value="F:ABC-type transporter activity"/>
    <property type="evidence" value="ECO:0007669"/>
    <property type="project" value="InterPro"/>
</dbReference>
<evidence type="ECO:0000256" key="1">
    <source>
        <dbReference type="ARBA" id="ARBA00004651"/>
    </source>
</evidence>
<reference evidence="12 13" key="1">
    <citation type="submission" date="2016-08" db="EMBL/GenBank/DDBJ databases">
        <title>A new outlook on sporulation: Clostridium algidixylanolyticum.</title>
        <authorList>
            <person name="Poppleton D.I."/>
            <person name="Gribaldo S."/>
        </authorList>
    </citation>
    <scope>NUCLEOTIDE SEQUENCE [LARGE SCALE GENOMIC DNA]</scope>
    <source>
        <strain evidence="12 13">SPL73</strain>
    </source>
</reference>
<feature type="domain" description="ABC transporter" evidence="10">
    <location>
        <begin position="330"/>
        <end position="563"/>
    </location>
</feature>
<evidence type="ECO:0000256" key="5">
    <source>
        <dbReference type="ARBA" id="ARBA00022741"/>
    </source>
</evidence>
<evidence type="ECO:0000256" key="7">
    <source>
        <dbReference type="ARBA" id="ARBA00022989"/>
    </source>
</evidence>
<feature type="transmembrane region" description="Helical" evidence="9">
    <location>
        <begin position="131"/>
        <end position="150"/>
    </location>
</feature>
<keyword evidence="13" id="KW-1185">Reference proteome</keyword>
<name>A0A419SYA4_9FIRM</name>
<dbReference type="OrthoDB" id="9762778at2"/>
<evidence type="ECO:0000256" key="6">
    <source>
        <dbReference type="ARBA" id="ARBA00022840"/>
    </source>
</evidence>
<evidence type="ECO:0000256" key="8">
    <source>
        <dbReference type="ARBA" id="ARBA00023136"/>
    </source>
</evidence>
<evidence type="ECO:0000256" key="3">
    <source>
        <dbReference type="ARBA" id="ARBA00022475"/>
    </source>
</evidence>
<dbReference type="InterPro" id="IPR017871">
    <property type="entry name" value="ABC_transporter-like_CS"/>
</dbReference>
<keyword evidence="8 9" id="KW-0472">Membrane</keyword>
<dbReference type="PROSITE" id="PS50929">
    <property type="entry name" value="ABC_TM1F"/>
    <property type="match status" value="1"/>
</dbReference>
<dbReference type="GO" id="GO:0005886">
    <property type="term" value="C:plasma membrane"/>
    <property type="evidence" value="ECO:0007669"/>
    <property type="project" value="UniProtKB-SubCell"/>
</dbReference>
<dbReference type="InterPro" id="IPR027417">
    <property type="entry name" value="P-loop_NTPase"/>
</dbReference>
<dbReference type="GO" id="GO:0034040">
    <property type="term" value="F:ATPase-coupled lipid transmembrane transporter activity"/>
    <property type="evidence" value="ECO:0007669"/>
    <property type="project" value="TreeGrafter"/>
</dbReference>
<dbReference type="Pfam" id="PF00005">
    <property type="entry name" value="ABC_tran"/>
    <property type="match status" value="1"/>
</dbReference>
<keyword evidence="5" id="KW-0547">Nucleotide-binding</keyword>
<sequence length="580" mass="63466">MKQLWKFTTGCREKLFASVILSIIGIAGGMVPYFVVAKIAYDMIEHNVTMITMGTMVFLALIGFLVKVLFGALSTELSHQAAYQVLVKIRTALTGKLAKVPLGYVTERPSGELKSVLVDTVEKLEAPFAHLIPEMSANLLIPLAVISYLFYLDWRIALISTVTIPVGLLFYIPLMKKYKMHYGKNMEAGSEMNAQAVEYVNGIEAIKAFNQSASSYESYAGAVRNSCHAITEFFLVTLPEYTAVMTVIPSTILLVLPCSLIFYQQGTLALSDMITCIILSFGLATPLVQAMKYTDHIASMGTIMKQVTTFLDAEEMIRPKAEVDLLDYGIGFDHVTFGYGEDEILHGITFEANSREMTAIVGPSGSGKSTIAKLIAGFWDVKGGSITLGGIDVRQIPLEQMSKMISYVSQDNFLFNLSIKENLRIGKQDATDQEVEEVARQASCHDFILSLENGYDTIVGEGGGSLSGGERQRISVARAILKNAPIVLLDEATAYIDPENEAVIQQSISRLVRGKTLIVIAHRLSTISSADQIILVNDGRIEAKGSQKELLIKSPMYSNMWEAHIGAKDKAEEDGGKGQC</sequence>
<feature type="transmembrane region" description="Helical" evidence="9">
    <location>
        <begin position="15"/>
        <end position="36"/>
    </location>
</feature>
<feature type="transmembrane region" description="Helical" evidence="9">
    <location>
        <begin position="48"/>
        <end position="70"/>
    </location>
</feature>
<keyword evidence="2" id="KW-0813">Transport</keyword>